<sequence>MWGLLSLGAMLMLVGLLLSGVAQRLLNEQQTEGLATG</sequence>
<evidence type="ECO:0000313" key="1">
    <source>
        <dbReference type="EMBL" id="RAP72728.1"/>
    </source>
</evidence>
<proteinExistence type="predicted"/>
<comment type="caution">
    <text evidence="1">The sequence shown here is derived from an EMBL/GenBank/DDBJ whole genome shotgun (WGS) entry which is preliminary data.</text>
</comment>
<dbReference type="Proteomes" id="UP000244334">
    <property type="component" value="Unassembled WGS sequence"/>
</dbReference>
<protein>
    <submittedName>
        <fullName evidence="1">Membrane protein</fullName>
    </submittedName>
</protein>
<name>A0A328TQI9_9GAMM</name>
<dbReference type="AlphaFoldDB" id="A0A328TQI9"/>
<reference evidence="1" key="1">
    <citation type="submission" date="2018-04" db="EMBL/GenBank/DDBJ databases">
        <title>Genomes of the Obligate Erwinia dacicola and Facultative Enterobacter sp. OLF Endosymbionts of the Olive Fruit fly, Bactrocera oleae.</title>
        <authorList>
            <person name="Estes A.M."/>
            <person name="Hearn D.J."/>
            <person name="Agarwal S."/>
            <person name="Pierson E.A."/>
            <person name="Dunning-Hotopp J.C."/>
        </authorList>
    </citation>
    <scope>NUCLEOTIDE SEQUENCE [LARGE SCALE GENOMIC DNA]</scope>
    <source>
        <strain evidence="1">Oroville</strain>
    </source>
</reference>
<keyword evidence="2" id="KW-1185">Reference proteome</keyword>
<accession>A0A328TQI9</accession>
<dbReference type="EMBL" id="LJAM02000016">
    <property type="protein sequence ID" value="RAP72728.1"/>
    <property type="molecule type" value="Genomic_DNA"/>
</dbReference>
<organism evidence="1 2">
    <name type="scientific">Candidatus Erwinia dacicola</name>
    <dbReference type="NCBI Taxonomy" id="252393"/>
    <lineage>
        <taxon>Bacteria</taxon>
        <taxon>Pseudomonadati</taxon>
        <taxon>Pseudomonadota</taxon>
        <taxon>Gammaproteobacteria</taxon>
        <taxon>Enterobacterales</taxon>
        <taxon>Erwiniaceae</taxon>
        <taxon>Erwinia</taxon>
    </lineage>
</organism>
<evidence type="ECO:0000313" key="2">
    <source>
        <dbReference type="Proteomes" id="UP000244334"/>
    </source>
</evidence>
<gene>
    <name evidence="1" type="ORF">ACZ87_00445</name>
</gene>